<name>A0A1F8FUA5_9BACT</name>
<keyword evidence="1" id="KW-0472">Membrane</keyword>
<feature type="transmembrane region" description="Helical" evidence="1">
    <location>
        <begin position="34"/>
        <end position="56"/>
    </location>
</feature>
<dbReference type="EMBL" id="MGJZ01000025">
    <property type="protein sequence ID" value="OGN16754.1"/>
    <property type="molecule type" value="Genomic_DNA"/>
</dbReference>
<feature type="transmembrane region" description="Helical" evidence="1">
    <location>
        <begin position="109"/>
        <end position="127"/>
    </location>
</feature>
<keyword evidence="1" id="KW-1133">Transmembrane helix</keyword>
<organism evidence="2 3">
    <name type="scientific">Candidatus Yanofskybacteria bacterium RIFCSPHIGHO2_02_FULL_50_12</name>
    <dbReference type="NCBI Taxonomy" id="1802685"/>
    <lineage>
        <taxon>Bacteria</taxon>
        <taxon>Candidatus Yanofskyibacteriota</taxon>
    </lineage>
</organism>
<gene>
    <name evidence="2" type="ORF">A3C88_00095</name>
</gene>
<comment type="caution">
    <text evidence="2">The sequence shown here is derived from an EMBL/GenBank/DDBJ whole genome shotgun (WGS) entry which is preliminary data.</text>
</comment>
<accession>A0A1F8FUA5</accession>
<evidence type="ECO:0000313" key="3">
    <source>
        <dbReference type="Proteomes" id="UP000178117"/>
    </source>
</evidence>
<evidence type="ECO:0000313" key="2">
    <source>
        <dbReference type="EMBL" id="OGN16754.1"/>
    </source>
</evidence>
<proteinExistence type="predicted"/>
<dbReference type="AlphaFoldDB" id="A0A1F8FUA5"/>
<dbReference type="STRING" id="1802685.A3C88_00095"/>
<keyword evidence="1" id="KW-0812">Transmembrane</keyword>
<feature type="transmembrane region" description="Helical" evidence="1">
    <location>
        <begin position="68"/>
        <end position="89"/>
    </location>
</feature>
<dbReference type="Proteomes" id="UP000178117">
    <property type="component" value="Unassembled WGS sequence"/>
</dbReference>
<reference evidence="2 3" key="1">
    <citation type="journal article" date="2016" name="Nat. Commun.">
        <title>Thousands of microbial genomes shed light on interconnected biogeochemical processes in an aquifer system.</title>
        <authorList>
            <person name="Anantharaman K."/>
            <person name="Brown C.T."/>
            <person name="Hug L.A."/>
            <person name="Sharon I."/>
            <person name="Castelle C.J."/>
            <person name="Probst A.J."/>
            <person name="Thomas B.C."/>
            <person name="Singh A."/>
            <person name="Wilkins M.J."/>
            <person name="Karaoz U."/>
            <person name="Brodie E.L."/>
            <person name="Williams K.H."/>
            <person name="Hubbard S.S."/>
            <person name="Banfield J.F."/>
        </authorList>
    </citation>
    <scope>NUCLEOTIDE SEQUENCE [LARGE SCALE GENOMIC DNA]</scope>
</reference>
<evidence type="ECO:0000256" key="1">
    <source>
        <dbReference type="SAM" id="Phobius"/>
    </source>
</evidence>
<protein>
    <submittedName>
        <fullName evidence="2">Uncharacterized protein</fullName>
    </submittedName>
</protein>
<sequence length="132" mass="14940">MISLLAIYVAFSLQTVFPYFSKLQQLATFTKDLPTLRVIVFLILYALAFVLLNGSILRGRFSLGETSFLPVILMGVVQLGFILSIVFNLAPTFFSINERLPKDIIPYLATRQALFYWSLAPIVLLLFSRNKS</sequence>